<evidence type="ECO:0000313" key="3">
    <source>
        <dbReference type="Proteomes" id="UP001589906"/>
    </source>
</evidence>
<keyword evidence="3" id="KW-1185">Reference proteome</keyword>
<evidence type="ECO:0000259" key="1">
    <source>
        <dbReference type="Pfam" id="PF12358"/>
    </source>
</evidence>
<comment type="caution">
    <text evidence="2">The sequence shown here is derived from an EMBL/GenBank/DDBJ whole genome shotgun (WGS) entry which is preliminary data.</text>
</comment>
<sequence>MKAPFVGRVPPAVPVPAPAAAPPAVPAPEPAPAKTLVRRRGNKLERWEIALIKAMMADGRWPNDQDILAYFTRPTRSVNHRAIAEIRKKSKHAGVKPSTADELESFLAAWPDVDGETGLSLQGDELLIKAREAMISAVHTFNSAGLTFRAELFIVTAIIAWTYLLHAWFKREGIDYRHTKTEKGEKVVIKTPNGADKYWELAQCLKHARSPVERGAADNLLFLLDLRHEIEHRSTNRIDDAVSAKLQACCINFNDLIKAQFGAQYALERRLPIALQFVTFSPDQRALLKKAGGLPRHVETMMEGFEQKLTPEQQEDPRFAYRVFMIHKTANRAPGADLAVELVPAGSEVADKINMALKEVEKRKYLPAEVVAKVRAEGWNRFTMDSHTRLWKRLAAKDPAKGYGAIAVGKQWCWYEPWINRVLEECNEHPERYRAPAA</sequence>
<protein>
    <submittedName>
        <fullName evidence="2">DUF3644 domain-containing protein</fullName>
    </submittedName>
</protein>
<name>A0ABV6R4Z4_9CAUL</name>
<evidence type="ECO:0000313" key="2">
    <source>
        <dbReference type="EMBL" id="MFC0634693.1"/>
    </source>
</evidence>
<reference evidence="2 3" key="1">
    <citation type="submission" date="2024-09" db="EMBL/GenBank/DDBJ databases">
        <authorList>
            <person name="Sun Q."/>
            <person name="Mori K."/>
        </authorList>
    </citation>
    <scope>NUCLEOTIDE SEQUENCE [LARGE SCALE GENOMIC DNA]</scope>
    <source>
        <strain evidence="2 3">NCAIM B.02621</strain>
    </source>
</reference>
<feature type="domain" description="DUF3644" evidence="1">
    <location>
        <begin position="125"/>
        <end position="308"/>
    </location>
</feature>
<dbReference type="Pfam" id="PF12358">
    <property type="entry name" value="DUF3644"/>
    <property type="match status" value="1"/>
</dbReference>
<organism evidence="2 3">
    <name type="scientific">Brevundimonas balnearis</name>
    <dbReference type="NCBI Taxonomy" id="1572858"/>
    <lineage>
        <taxon>Bacteria</taxon>
        <taxon>Pseudomonadati</taxon>
        <taxon>Pseudomonadota</taxon>
        <taxon>Alphaproteobacteria</taxon>
        <taxon>Caulobacterales</taxon>
        <taxon>Caulobacteraceae</taxon>
        <taxon>Brevundimonas</taxon>
    </lineage>
</organism>
<gene>
    <name evidence="2" type="ORF">ACFFGE_12505</name>
</gene>
<proteinExistence type="predicted"/>
<dbReference type="RefSeq" id="WP_376836753.1">
    <property type="nucleotide sequence ID" value="NZ_JBHLSW010000013.1"/>
</dbReference>
<dbReference type="EMBL" id="JBHLSW010000013">
    <property type="protein sequence ID" value="MFC0634693.1"/>
    <property type="molecule type" value="Genomic_DNA"/>
</dbReference>
<dbReference type="Proteomes" id="UP001589906">
    <property type="component" value="Unassembled WGS sequence"/>
</dbReference>
<accession>A0ABV6R4Z4</accession>
<dbReference type="InterPro" id="IPR022104">
    <property type="entry name" value="DUF3644"/>
</dbReference>